<keyword evidence="3" id="KW-1185">Reference proteome</keyword>
<name>Q6WGM3_9MONO</name>
<proteinExistence type="predicted"/>
<dbReference type="Pfam" id="PF16821">
    <property type="entry name" value="C_Hendra"/>
    <property type="match status" value="1"/>
</dbReference>
<dbReference type="OrthoDB" id="10126at10239"/>
<dbReference type="InterPro" id="IPR031812">
    <property type="entry name" value="C_Hendra"/>
</dbReference>
<feature type="region of interest" description="Disordered" evidence="1">
    <location>
        <begin position="15"/>
        <end position="38"/>
    </location>
</feature>
<evidence type="ECO:0000313" key="3">
    <source>
        <dbReference type="Proteomes" id="UP000105606"/>
    </source>
</evidence>
<reference evidence="2 3" key="1">
    <citation type="journal article" date="2003" name="Virology">
        <title>Full-length genome sequence of Mossman virus, a novel paramyxovirus isolated from rodents in Australia.</title>
        <authorList>
            <person name="Miller P.J."/>
            <person name="Boyle D.B."/>
            <person name="Eaton B.T."/>
            <person name="Wang L.F."/>
        </authorList>
    </citation>
    <scope>NUCLEOTIDE SEQUENCE [LARGE SCALE GENOMIC DNA]</scope>
</reference>
<evidence type="ECO:0000313" key="2">
    <source>
        <dbReference type="EMBL" id="AAQ23989.1"/>
    </source>
</evidence>
<organism evidence="2 3">
    <name type="scientific">Mossman virus</name>
    <dbReference type="NCBI Taxonomy" id="241630"/>
    <lineage>
        <taxon>Viruses</taxon>
        <taxon>Riboviria</taxon>
        <taxon>Orthornavirae</taxon>
        <taxon>Negarnaviricota</taxon>
        <taxon>Haploviricotina</taxon>
        <taxon>Monjiviricetes</taxon>
        <taxon>Mononegavirales</taxon>
        <taxon>Paramyxoviridae</taxon>
        <taxon>Orthoparamyxovirinae</taxon>
        <taxon>Narmovirus</taxon>
        <taxon>Narmovirus mossmanense</taxon>
    </lineage>
</organism>
<dbReference type="Proteomes" id="UP000105606">
    <property type="component" value="Segment"/>
</dbReference>
<evidence type="ECO:0000256" key="1">
    <source>
        <dbReference type="SAM" id="MobiDB-lite"/>
    </source>
</evidence>
<accession>Q6WGM3</accession>
<sequence length="152" mass="17822">MPSKFWQSLKRLRVPSRKRSSESDSTYQELQPQPPQIPLRPRVKIGVRRNPDLVGVERSNKAQHQVLALDLLNTLKEMEMEYPMEGPMAPFRLEYSTLQFVKTILMRVSEGHLVTSCWARQVELNLCQTQQEIENLHEAISWVKMMMQDNQD</sequence>
<gene>
    <name evidence="2" type="primary">C</name>
    <name evidence="2" type="synonym">P</name>
    <name evidence="2" type="synonym">V</name>
</gene>
<protein>
    <submittedName>
        <fullName evidence="2">C protein</fullName>
    </submittedName>
</protein>
<dbReference type="EMBL" id="AY286409">
    <property type="protein sequence ID" value="AAQ23989.1"/>
    <property type="molecule type" value="Genomic_RNA"/>
</dbReference>